<dbReference type="InterPro" id="IPR029063">
    <property type="entry name" value="SAM-dependent_MTases_sf"/>
</dbReference>
<comment type="caution">
    <text evidence="2">The sequence shown here is derived from an EMBL/GenBank/DDBJ whole genome shotgun (WGS) entry which is preliminary data.</text>
</comment>
<keyword evidence="3" id="KW-1185">Reference proteome</keyword>
<dbReference type="CDD" id="cd02440">
    <property type="entry name" value="AdoMet_MTases"/>
    <property type="match status" value="1"/>
</dbReference>
<dbReference type="PANTHER" id="PTHR43861">
    <property type="entry name" value="TRANS-ACONITATE 2-METHYLTRANSFERASE-RELATED"/>
    <property type="match status" value="1"/>
</dbReference>
<proteinExistence type="predicted"/>
<gene>
    <name evidence="2" type="ORF">IQ217_12075</name>
</gene>
<dbReference type="Gene3D" id="3.40.50.150">
    <property type="entry name" value="Vaccinia Virus protein VP39"/>
    <property type="match status" value="1"/>
</dbReference>
<protein>
    <submittedName>
        <fullName evidence="2">Class I SAM-dependent methyltransferase</fullName>
    </submittedName>
</protein>
<evidence type="ECO:0000259" key="1">
    <source>
        <dbReference type="Pfam" id="PF13847"/>
    </source>
</evidence>
<dbReference type="RefSeq" id="WP_194020131.1">
    <property type="nucleotide sequence ID" value="NZ_JADEVV010000033.1"/>
</dbReference>
<dbReference type="SUPFAM" id="SSF53335">
    <property type="entry name" value="S-adenosyl-L-methionine-dependent methyltransferases"/>
    <property type="match status" value="1"/>
</dbReference>
<name>A0ABR9VT94_9SYNC</name>
<dbReference type="GO" id="GO:0032259">
    <property type="term" value="P:methylation"/>
    <property type="evidence" value="ECO:0007669"/>
    <property type="project" value="UniProtKB-KW"/>
</dbReference>
<feature type="domain" description="Methyltransferase" evidence="1">
    <location>
        <begin position="59"/>
        <end position="166"/>
    </location>
</feature>
<dbReference type="InterPro" id="IPR025714">
    <property type="entry name" value="Methyltranfer_dom"/>
</dbReference>
<dbReference type="Pfam" id="PF13847">
    <property type="entry name" value="Methyltransf_31"/>
    <property type="match status" value="1"/>
</dbReference>
<dbReference type="GO" id="GO:0008168">
    <property type="term" value="F:methyltransferase activity"/>
    <property type="evidence" value="ECO:0007669"/>
    <property type="project" value="UniProtKB-KW"/>
</dbReference>
<dbReference type="EMBL" id="JADEVV010000033">
    <property type="protein sequence ID" value="MBE9254559.1"/>
    <property type="molecule type" value="Genomic_DNA"/>
</dbReference>
<evidence type="ECO:0000313" key="3">
    <source>
        <dbReference type="Proteomes" id="UP000658720"/>
    </source>
</evidence>
<sequence length="444" mass="51302">MASNVDRDYLDKTLQQFESYPYPDIPIEDPLNKDVEQLYKSSLVTARYRRDKKIITDLKNRAILDVACGTGATTLRLAWANPGAKIVGVDISPESIKIAEQRLKHHGFDEAEFQVLAIADLDQLNQKFDLINASDVLYLLPDLALTLRQLAQVLQSDGVLRGNLHSYYQRFNYYRAQTLFQRMGLMEDNPEETELGIAREFYAALRDGVNLKATTWSSGRGEIDNDQWILMNHLFQNDKGYTLPDLFEAFEQSDLTLVDMVDWQKWDWRKLFKEPDNLPAYLAMGLENADREEQLCFYELVQPDKRLLDFWCSHPLPSKKDFSEYWLEQSPENIVVHLHPCVKNFAPFRQAILDQGKLMPLNLSHCFPFIGQDSWLDRTLLTAFYAPLLDSSQALESLVCRYLKARPCYPGDLTPVKPKEAQDLIMSMIAEQEEWGLIMIEVQD</sequence>
<reference evidence="2 3" key="1">
    <citation type="submission" date="2020-10" db="EMBL/GenBank/DDBJ databases">
        <authorList>
            <person name="Castelo-Branco R."/>
            <person name="Eusebio N."/>
            <person name="Adriana R."/>
            <person name="Vieira A."/>
            <person name="Brugerolle De Fraissinette N."/>
            <person name="Rezende De Castro R."/>
            <person name="Schneider M.P."/>
            <person name="Vasconcelos V."/>
            <person name="Leao P.N."/>
        </authorList>
    </citation>
    <scope>NUCLEOTIDE SEQUENCE [LARGE SCALE GENOMIC DNA]</scope>
    <source>
        <strain evidence="2 3">LEGE 00031</strain>
    </source>
</reference>
<keyword evidence="2" id="KW-0489">Methyltransferase</keyword>
<accession>A0ABR9VT94</accession>
<dbReference type="Proteomes" id="UP000658720">
    <property type="component" value="Unassembled WGS sequence"/>
</dbReference>
<organism evidence="2 3">
    <name type="scientific">Synechocystis salina LEGE 00031</name>
    <dbReference type="NCBI Taxonomy" id="1828736"/>
    <lineage>
        <taxon>Bacteria</taxon>
        <taxon>Bacillati</taxon>
        <taxon>Cyanobacteriota</taxon>
        <taxon>Cyanophyceae</taxon>
        <taxon>Synechococcales</taxon>
        <taxon>Merismopediaceae</taxon>
        <taxon>Synechocystis</taxon>
    </lineage>
</organism>
<evidence type="ECO:0000313" key="2">
    <source>
        <dbReference type="EMBL" id="MBE9254559.1"/>
    </source>
</evidence>
<keyword evidence="2" id="KW-0808">Transferase</keyword>